<dbReference type="CDD" id="cd09272">
    <property type="entry name" value="RNase_HI_RT_Ty1"/>
    <property type="match status" value="1"/>
</dbReference>
<dbReference type="PaxDb" id="3635-A0A1U8P8H9"/>
<feature type="domain" description="Reverse transcriptase Ty1/copia-type" evidence="1">
    <location>
        <begin position="9"/>
        <end position="100"/>
    </location>
</feature>
<evidence type="ECO:0000313" key="2">
    <source>
        <dbReference type="Proteomes" id="UP000818029"/>
    </source>
</evidence>
<dbReference type="Proteomes" id="UP000818029">
    <property type="component" value="Chromosome A07"/>
</dbReference>
<sequence>MLAKFDGSLFIKNTEGVLLYVLVYVDDIIVTGKHQGSIDAFVTSLDTQFSLKDLGPLNYFLGVEVEHTTDGLFLSQRKYIQDLLKRACMDQAKGSPTPMTTSTNLSQHVGSAIENESDYRSIVGALQYVVITRPDITFAVNKVCQFMHRPLDQHFKAVKQILRYLQSTMEYGLRFTTAVSLDLVGFSDANWGTDVDDRRSTTGFCVFLGGNPVAWGTKKQHVVSRSTAEAKYRSLAHTATEVVWLESLLSELHIAPSKKSTIWCDNSGAVAVSANPVLHSKFKHVELDLFFVRENITAGKLDVGHVPAQDQVEDIFTKPLSASLFTKFRSSLNVVTRREQKAVIKQLEAY</sequence>
<dbReference type="PANTHER" id="PTHR11439">
    <property type="entry name" value="GAG-POL-RELATED RETROTRANSPOSON"/>
    <property type="match status" value="1"/>
</dbReference>
<dbReference type="PANTHER" id="PTHR11439:SF467">
    <property type="entry name" value="INTEGRASE CATALYTIC DOMAIN-CONTAINING PROTEIN"/>
    <property type="match status" value="1"/>
</dbReference>
<dbReference type="InterPro" id="IPR043502">
    <property type="entry name" value="DNA/RNA_pol_sf"/>
</dbReference>
<dbReference type="Pfam" id="PF07727">
    <property type="entry name" value="RVT_2"/>
    <property type="match status" value="1"/>
</dbReference>
<dbReference type="SUPFAM" id="SSF56672">
    <property type="entry name" value="DNA/RNA polymerases"/>
    <property type="match status" value="1"/>
</dbReference>
<name>A0A1U8P8H9_GOSHI</name>
<keyword evidence="2" id="KW-1185">Reference proteome</keyword>
<protein>
    <submittedName>
        <fullName evidence="3">Uncharacterized mitochondrial protein AtMg00810-like</fullName>
    </submittedName>
</protein>
<evidence type="ECO:0000313" key="3">
    <source>
        <dbReference type="RefSeq" id="XP_016747511.2"/>
    </source>
</evidence>
<dbReference type="AlphaFoldDB" id="A0A1U8P8H9"/>
<dbReference type="KEGG" id="ghi:107956320"/>
<reference evidence="3" key="2">
    <citation type="submission" date="2025-08" db="UniProtKB">
        <authorList>
            <consortium name="RefSeq"/>
        </authorList>
    </citation>
    <scope>IDENTIFICATION</scope>
</reference>
<reference evidence="2" key="1">
    <citation type="journal article" date="2020" name="Nat. Genet.">
        <title>Genomic diversifications of five Gossypium allopolyploid species and their impact on cotton improvement.</title>
        <authorList>
            <person name="Chen Z.J."/>
            <person name="Sreedasyam A."/>
            <person name="Ando A."/>
            <person name="Song Q."/>
            <person name="De Santiago L.M."/>
            <person name="Hulse-Kemp A.M."/>
            <person name="Ding M."/>
            <person name="Ye W."/>
            <person name="Kirkbride R.C."/>
            <person name="Jenkins J."/>
            <person name="Plott C."/>
            <person name="Lovell J."/>
            <person name="Lin Y.M."/>
            <person name="Vaughn R."/>
            <person name="Liu B."/>
            <person name="Simpson S."/>
            <person name="Scheffler B.E."/>
            <person name="Wen L."/>
            <person name="Saski C.A."/>
            <person name="Grover C.E."/>
            <person name="Hu G."/>
            <person name="Conover J.L."/>
            <person name="Carlson J.W."/>
            <person name="Shu S."/>
            <person name="Boston L.B."/>
            <person name="Williams M."/>
            <person name="Peterson D.G."/>
            <person name="McGee K."/>
            <person name="Jones D.C."/>
            <person name="Wendel J.F."/>
            <person name="Stelly D.M."/>
            <person name="Grimwood J."/>
            <person name="Schmutz J."/>
        </authorList>
    </citation>
    <scope>NUCLEOTIDE SEQUENCE [LARGE SCALE GENOMIC DNA]</scope>
    <source>
        <strain evidence="2">cv. TM-1</strain>
    </source>
</reference>
<gene>
    <name evidence="3" type="primary">LOC107956320</name>
</gene>
<accession>A0A1U8P8H9</accession>
<dbReference type="STRING" id="3635.A0A1U8P8H9"/>
<proteinExistence type="predicted"/>
<organism evidence="2 3">
    <name type="scientific">Gossypium hirsutum</name>
    <name type="common">Upland cotton</name>
    <name type="synonym">Gossypium mexicanum</name>
    <dbReference type="NCBI Taxonomy" id="3635"/>
    <lineage>
        <taxon>Eukaryota</taxon>
        <taxon>Viridiplantae</taxon>
        <taxon>Streptophyta</taxon>
        <taxon>Embryophyta</taxon>
        <taxon>Tracheophyta</taxon>
        <taxon>Spermatophyta</taxon>
        <taxon>Magnoliopsida</taxon>
        <taxon>eudicotyledons</taxon>
        <taxon>Gunneridae</taxon>
        <taxon>Pentapetalae</taxon>
        <taxon>rosids</taxon>
        <taxon>malvids</taxon>
        <taxon>Malvales</taxon>
        <taxon>Malvaceae</taxon>
        <taxon>Malvoideae</taxon>
        <taxon>Gossypium</taxon>
    </lineage>
</organism>
<dbReference type="RefSeq" id="XP_016747511.2">
    <property type="nucleotide sequence ID" value="XM_016892022.2"/>
</dbReference>
<dbReference type="InterPro" id="IPR013103">
    <property type="entry name" value="RVT_2"/>
</dbReference>
<evidence type="ECO:0000259" key="1">
    <source>
        <dbReference type="Pfam" id="PF07727"/>
    </source>
</evidence>
<dbReference type="GeneID" id="107956320"/>